<evidence type="ECO:0000259" key="4">
    <source>
        <dbReference type="PROSITE" id="PS50067"/>
    </source>
</evidence>
<keyword evidence="1" id="KW-0505">Motor protein</keyword>
<proteinExistence type="inferred from homology"/>
<dbReference type="GO" id="GO:0008017">
    <property type="term" value="F:microtubule binding"/>
    <property type="evidence" value="ECO:0007669"/>
    <property type="project" value="InterPro"/>
</dbReference>
<name>A0AAD8HX86_9APIA</name>
<sequence length="213" mass="24614">MLLCLCLNRVFLRELALLLGCFQRLLAWIWPFGYYWGLLYAYHPIYSGRGMFFQHCFKSSRAFESNWYTSPEEDAGAPGSCASDIYRLDIYDYIEKHKDREYLLKFSAMEIYNESVRDLLSTNSSPLRLLEDPERGTFVENLTVATLRDWDHVRELLSVCEAQRQIGETSLNGTSSRSHQIIRLKIESSARDLSGNDNPNTLIAAVVCYIERA</sequence>
<dbReference type="PANTHER" id="PTHR47968:SF55">
    <property type="entry name" value="KINESIN-LIKE PROTEIN KIN-7H"/>
    <property type="match status" value="1"/>
</dbReference>
<accession>A0AAD8HX86</accession>
<keyword evidence="3" id="KW-0812">Transmembrane</keyword>
<comment type="caution">
    <text evidence="2">Lacks conserved residue(s) required for the propagation of feature annotation.</text>
</comment>
<dbReference type="Proteomes" id="UP001237642">
    <property type="component" value="Unassembled WGS sequence"/>
</dbReference>
<evidence type="ECO:0000256" key="2">
    <source>
        <dbReference type="PROSITE-ProRule" id="PRU00283"/>
    </source>
</evidence>
<comment type="similarity">
    <text evidence="2">Belongs to the TRAFAC class myosin-kinesin ATPase superfamily. Kinesin family.</text>
</comment>
<dbReference type="InterPro" id="IPR036961">
    <property type="entry name" value="Kinesin_motor_dom_sf"/>
</dbReference>
<evidence type="ECO:0000313" key="6">
    <source>
        <dbReference type="Proteomes" id="UP001237642"/>
    </source>
</evidence>
<dbReference type="SUPFAM" id="SSF52540">
    <property type="entry name" value="P-loop containing nucleoside triphosphate hydrolases"/>
    <property type="match status" value="1"/>
</dbReference>
<dbReference type="PANTHER" id="PTHR47968">
    <property type="entry name" value="CENTROMERE PROTEIN E"/>
    <property type="match status" value="1"/>
</dbReference>
<dbReference type="EMBL" id="JAUIZM010000007">
    <property type="protein sequence ID" value="KAK1375157.1"/>
    <property type="molecule type" value="Genomic_DNA"/>
</dbReference>
<reference evidence="5" key="1">
    <citation type="submission" date="2023-02" db="EMBL/GenBank/DDBJ databases">
        <title>Genome of toxic invasive species Heracleum sosnowskyi carries increased number of genes despite the absence of recent whole-genome duplications.</title>
        <authorList>
            <person name="Schelkunov M."/>
            <person name="Shtratnikova V."/>
            <person name="Makarenko M."/>
            <person name="Klepikova A."/>
            <person name="Omelchenko D."/>
            <person name="Novikova G."/>
            <person name="Obukhova E."/>
            <person name="Bogdanov V."/>
            <person name="Penin A."/>
            <person name="Logacheva M."/>
        </authorList>
    </citation>
    <scope>NUCLEOTIDE SEQUENCE</scope>
    <source>
        <strain evidence="5">Hsosn_3</strain>
        <tissue evidence="5">Leaf</tissue>
    </source>
</reference>
<dbReference type="InterPro" id="IPR027640">
    <property type="entry name" value="Kinesin-like_fam"/>
</dbReference>
<dbReference type="GO" id="GO:0005524">
    <property type="term" value="F:ATP binding"/>
    <property type="evidence" value="ECO:0007669"/>
    <property type="project" value="InterPro"/>
</dbReference>
<dbReference type="InterPro" id="IPR001752">
    <property type="entry name" value="Kinesin_motor_dom"/>
</dbReference>
<evidence type="ECO:0000256" key="3">
    <source>
        <dbReference type="SAM" id="Phobius"/>
    </source>
</evidence>
<dbReference type="GO" id="GO:0003777">
    <property type="term" value="F:microtubule motor activity"/>
    <property type="evidence" value="ECO:0007669"/>
    <property type="project" value="InterPro"/>
</dbReference>
<dbReference type="SMART" id="SM00129">
    <property type="entry name" value="KISc"/>
    <property type="match status" value="1"/>
</dbReference>
<evidence type="ECO:0000313" key="5">
    <source>
        <dbReference type="EMBL" id="KAK1375157.1"/>
    </source>
</evidence>
<dbReference type="AlphaFoldDB" id="A0AAD8HX86"/>
<feature type="domain" description="Kinesin motor" evidence="4">
    <location>
        <begin position="1"/>
        <end position="213"/>
    </location>
</feature>
<gene>
    <name evidence="5" type="ORF">POM88_031350</name>
</gene>
<keyword evidence="3" id="KW-1133">Transmembrane helix</keyword>
<feature type="transmembrane region" description="Helical" evidence="3">
    <location>
        <begin position="22"/>
        <end position="42"/>
    </location>
</feature>
<reference evidence="5" key="2">
    <citation type="submission" date="2023-05" db="EMBL/GenBank/DDBJ databases">
        <authorList>
            <person name="Schelkunov M.I."/>
        </authorList>
    </citation>
    <scope>NUCLEOTIDE SEQUENCE</scope>
    <source>
        <strain evidence="5">Hsosn_3</strain>
        <tissue evidence="5">Leaf</tissue>
    </source>
</reference>
<organism evidence="5 6">
    <name type="scientific">Heracleum sosnowskyi</name>
    <dbReference type="NCBI Taxonomy" id="360622"/>
    <lineage>
        <taxon>Eukaryota</taxon>
        <taxon>Viridiplantae</taxon>
        <taxon>Streptophyta</taxon>
        <taxon>Embryophyta</taxon>
        <taxon>Tracheophyta</taxon>
        <taxon>Spermatophyta</taxon>
        <taxon>Magnoliopsida</taxon>
        <taxon>eudicotyledons</taxon>
        <taxon>Gunneridae</taxon>
        <taxon>Pentapetalae</taxon>
        <taxon>asterids</taxon>
        <taxon>campanulids</taxon>
        <taxon>Apiales</taxon>
        <taxon>Apiaceae</taxon>
        <taxon>Apioideae</taxon>
        <taxon>apioid superclade</taxon>
        <taxon>Tordylieae</taxon>
        <taxon>Tordyliinae</taxon>
        <taxon>Heracleum</taxon>
    </lineage>
</organism>
<dbReference type="PROSITE" id="PS50067">
    <property type="entry name" value="KINESIN_MOTOR_2"/>
    <property type="match status" value="1"/>
</dbReference>
<protein>
    <recommendedName>
        <fullName evidence="4">Kinesin motor domain-containing protein</fullName>
    </recommendedName>
</protein>
<keyword evidence="3" id="KW-0472">Membrane</keyword>
<evidence type="ECO:0000256" key="1">
    <source>
        <dbReference type="ARBA" id="ARBA00023175"/>
    </source>
</evidence>
<dbReference type="InterPro" id="IPR027417">
    <property type="entry name" value="P-loop_NTPase"/>
</dbReference>
<keyword evidence="6" id="KW-1185">Reference proteome</keyword>
<dbReference type="Gene3D" id="3.40.850.10">
    <property type="entry name" value="Kinesin motor domain"/>
    <property type="match status" value="1"/>
</dbReference>
<comment type="caution">
    <text evidence="5">The sequence shown here is derived from an EMBL/GenBank/DDBJ whole genome shotgun (WGS) entry which is preliminary data.</text>
</comment>
<dbReference type="Pfam" id="PF00225">
    <property type="entry name" value="Kinesin"/>
    <property type="match status" value="1"/>
</dbReference>
<dbReference type="GO" id="GO:0007018">
    <property type="term" value="P:microtubule-based movement"/>
    <property type="evidence" value="ECO:0007669"/>
    <property type="project" value="InterPro"/>
</dbReference>